<dbReference type="Proteomes" id="UP001497382">
    <property type="component" value="Unassembled WGS sequence"/>
</dbReference>
<proteinExistence type="inferred from homology"/>
<dbReference type="EMBL" id="CAXIEN010000129">
    <property type="protein sequence ID" value="CAL1280253.1"/>
    <property type="molecule type" value="Genomic_DNA"/>
</dbReference>
<gene>
    <name evidence="4" type="ORF">LARSCL_LOCUS10855</name>
</gene>
<accession>A0AAV2A8G2</accession>
<dbReference type="SUPFAM" id="SSF51735">
    <property type="entry name" value="NAD(P)-binding Rossmann-fold domains"/>
    <property type="match status" value="1"/>
</dbReference>
<evidence type="ECO:0000313" key="5">
    <source>
        <dbReference type="Proteomes" id="UP001497382"/>
    </source>
</evidence>
<keyword evidence="3" id="KW-0472">Membrane</keyword>
<dbReference type="InterPro" id="IPR020904">
    <property type="entry name" value="Sc_DH/Rdtase_CS"/>
</dbReference>
<dbReference type="PROSITE" id="PS00061">
    <property type="entry name" value="ADH_SHORT"/>
    <property type="match status" value="1"/>
</dbReference>
<dbReference type="GO" id="GO:0016491">
    <property type="term" value="F:oxidoreductase activity"/>
    <property type="evidence" value="ECO:0007669"/>
    <property type="project" value="UniProtKB-KW"/>
</dbReference>
<comment type="similarity">
    <text evidence="2">Belongs to the short-chain dehydrogenases/reductases (SDR) family.</text>
</comment>
<feature type="transmembrane region" description="Helical" evidence="3">
    <location>
        <begin position="7"/>
        <end position="29"/>
    </location>
</feature>
<keyword evidence="1" id="KW-0560">Oxidoreductase</keyword>
<evidence type="ECO:0000313" key="4">
    <source>
        <dbReference type="EMBL" id="CAL1280253.1"/>
    </source>
</evidence>
<evidence type="ECO:0000256" key="3">
    <source>
        <dbReference type="SAM" id="Phobius"/>
    </source>
</evidence>
<dbReference type="PANTHER" id="PTHR43313">
    <property type="entry name" value="SHORT-CHAIN DEHYDROGENASE/REDUCTASE FAMILY 9C"/>
    <property type="match status" value="1"/>
</dbReference>
<keyword evidence="3" id="KW-0812">Transmembrane</keyword>
<sequence length="365" mass="41010">MDRFTTAWFVCVACTVLIFEISCSIAPVINSFYYVLARNVFGLIIGHWIFLFTQGSIFKKHINPNKKAVFITGCDSGFGFQLAKRMDSKGYHVFAGCLFPMSGGAAELKSSCSSRFCTVHIDVTQDDSVLNAKEFVEKNLGDCELWAVVNNAGVYKGSSLEFTPMSNFEDSLQVNTLGQVRVTKAFLPLLRRSKGRIVNVNSLAGRIAVFPMNCYSMSKFAAIAFTTCLRHEVEPFGMKVISIEPEFFKTPLTDSENLLKQLETTRANMEEKFKSGWDKKQLKGIKRILMFIEKVTSPNTCYVTDAMEAAVSMQYPCSVYQPCGNTIRQIMYYCVLRLPDHFLDTGIRILNVTAPVLWPLYSALL</sequence>
<dbReference type="PANTHER" id="PTHR43313:SF36">
    <property type="entry name" value="D-BETA-HYDROXYBUTYRATE DEHYDROGENASE, MITOCHONDRIAL"/>
    <property type="match status" value="1"/>
</dbReference>
<feature type="transmembrane region" description="Helical" evidence="3">
    <location>
        <begin position="35"/>
        <end position="58"/>
    </location>
</feature>
<dbReference type="Pfam" id="PF00106">
    <property type="entry name" value="adh_short"/>
    <property type="match status" value="1"/>
</dbReference>
<reference evidence="4 5" key="1">
    <citation type="submission" date="2024-04" db="EMBL/GenBank/DDBJ databases">
        <authorList>
            <person name="Rising A."/>
            <person name="Reimegard J."/>
            <person name="Sonavane S."/>
            <person name="Akerstrom W."/>
            <person name="Nylinder S."/>
            <person name="Hedman E."/>
            <person name="Kallberg Y."/>
        </authorList>
    </citation>
    <scope>NUCLEOTIDE SEQUENCE [LARGE SCALE GENOMIC DNA]</scope>
</reference>
<protein>
    <recommendedName>
        <fullName evidence="6">Estradiol 17-beta-dehydrogenase 2</fullName>
    </recommendedName>
</protein>
<organism evidence="4 5">
    <name type="scientific">Larinioides sclopetarius</name>
    <dbReference type="NCBI Taxonomy" id="280406"/>
    <lineage>
        <taxon>Eukaryota</taxon>
        <taxon>Metazoa</taxon>
        <taxon>Ecdysozoa</taxon>
        <taxon>Arthropoda</taxon>
        <taxon>Chelicerata</taxon>
        <taxon>Arachnida</taxon>
        <taxon>Araneae</taxon>
        <taxon>Araneomorphae</taxon>
        <taxon>Entelegynae</taxon>
        <taxon>Araneoidea</taxon>
        <taxon>Araneidae</taxon>
        <taxon>Larinioides</taxon>
    </lineage>
</organism>
<name>A0AAV2A8G2_9ARAC</name>
<dbReference type="PRINTS" id="PR00081">
    <property type="entry name" value="GDHRDH"/>
</dbReference>
<dbReference type="InterPro" id="IPR002347">
    <property type="entry name" value="SDR_fam"/>
</dbReference>
<evidence type="ECO:0000256" key="1">
    <source>
        <dbReference type="ARBA" id="ARBA00023002"/>
    </source>
</evidence>
<comment type="caution">
    <text evidence="4">The sequence shown here is derived from an EMBL/GenBank/DDBJ whole genome shotgun (WGS) entry which is preliminary data.</text>
</comment>
<keyword evidence="5" id="KW-1185">Reference proteome</keyword>
<evidence type="ECO:0008006" key="6">
    <source>
        <dbReference type="Google" id="ProtNLM"/>
    </source>
</evidence>
<keyword evidence="3" id="KW-1133">Transmembrane helix</keyword>
<dbReference type="InterPro" id="IPR036291">
    <property type="entry name" value="NAD(P)-bd_dom_sf"/>
</dbReference>
<dbReference type="PRINTS" id="PR00080">
    <property type="entry name" value="SDRFAMILY"/>
</dbReference>
<dbReference type="GO" id="GO:0008202">
    <property type="term" value="P:steroid metabolic process"/>
    <property type="evidence" value="ECO:0007669"/>
    <property type="project" value="TreeGrafter"/>
</dbReference>
<dbReference type="Gene3D" id="3.40.50.720">
    <property type="entry name" value="NAD(P)-binding Rossmann-like Domain"/>
    <property type="match status" value="1"/>
</dbReference>
<evidence type="ECO:0000256" key="2">
    <source>
        <dbReference type="RuleBase" id="RU000363"/>
    </source>
</evidence>
<dbReference type="AlphaFoldDB" id="A0AAV2A8G2"/>